<evidence type="ECO:0000313" key="1">
    <source>
        <dbReference type="EMBL" id="MFD2869266.1"/>
    </source>
</evidence>
<evidence type="ECO:0000313" key="2">
    <source>
        <dbReference type="Proteomes" id="UP001597568"/>
    </source>
</evidence>
<gene>
    <name evidence="1" type="ORF">ACFSY7_12295</name>
</gene>
<dbReference type="Proteomes" id="UP001597568">
    <property type="component" value="Unassembled WGS sequence"/>
</dbReference>
<proteinExistence type="predicted"/>
<comment type="caution">
    <text evidence="1">The sequence shown here is derived from an EMBL/GenBank/DDBJ whole genome shotgun (WGS) entry which is preliminary data.</text>
</comment>
<keyword evidence="2" id="KW-1185">Reference proteome</keyword>
<accession>A0ABW5Y3A7</accession>
<sequence>MSEQRVKLQHWPFNKGEQAQLIWISSPFWHDNKIMIYVYFKVERMKGNSKDKEVKVEKILADWGTLPALAIQHYYIDGDIVIIAVKILDNTV</sequence>
<dbReference type="EMBL" id="JBHUOR010000108">
    <property type="protein sequence ID" value="MFD2869266.1"/>
    <property type="molecule type" value="Genomic_DNA"/>
</dbReference>
<dbReference type="RefSeq" id="WP_380148049.1">
    <property type="nucleotide sequence ID" value="NZ_JBHUOR010000108.1"/>
</dbReference>
<protein>
    <submittedName>
        <fullName evidence="1">Uncharacterized protein</fullName>
    </submittedName>
</protein>
<reference evidence="2" key="1">
    <citation type="journal article" date="2019" name="Int. J. Syst. Evol. Microbiol.">
        <title>The Global Catalogue of Microorganisms (GCM) 10K type strain sequencing project: providing services to taxonomists for standard genome sequencing and annotation.</title>
        <authorList>
            <consortium name="The Broad Institute Genomics Platform"/>
            <consortium name="The Broad Institute Genome Sequencing Center for Infectious Disease"/>
            <person name="Wu L."/>
            <person name="Ma J."/>
        </authorList>
    </citation>
    <scope>NUCLEOTIDE SEQUENCE [LARGE SCALE GENOMIC DNA]</scope>
    <source>
        <strain evidence="2">KCTC 33522</strain>
    </source>
</reference>
<name>A0ABW5Y3A7_9BACL</name>
<organism evidence="1 2">
    <name type="scientific">Kurthia populi</name>
    <dbReference type="NCBI Taxonomy" id="1562132"/>
    <lineage>
        <taxon>Bacteria</taxon>
        <taxon>Bacillati</taxon>
        <taxon>Bacillota</taxon>
        <taxon>Bacilli</taxon>
        <taxon>Bacillales</taxon>
        <taxon>Caryophanaceae</taxon>
        <taxon>Kurthia</taxon>
    </lineage>
</organism>